<evidence type="ECO:0000256" key="3">
    <source>
        <dbReference type="ARBA" id="ARBA00022448"/>
    </source>
</evidence>
<dbReference type="AlphaFoldDB" id="A0A7K1SPB7"/>
<comment type="subcellular location">
    <subcellularLocation>
        <location evidence="1">Membrane</location>
        <topology evidence="1">Multi-pass membrane protein</topology>
    </subcellularLocation>
</comment>
<keyword evidence="11" id="KW-0407">Ion channel</keyword>
<feature type="transmembrane region" description="Helical" evidence="14">
    <location>
        <begin position="18"/>
        <end position="36"/>
    </location>
</feature>
<keyword evidence="5 14" id="KW-0812">Transmembrane</keyword>
<gene>
    <name evidence="15" type="ORF">GO755_36820</name>
</gene>
<accession>A0A7K1SPB7</accession>
<dbReference type="PANTHER" id="PTHR31462">
    <property type="entry name" value="ENDOSOMAL/LYSOSOMAL POTASSIUM CHANNEL TMEM175"/>
    <property type="match status" value="1"/>
</dbReference>
<dbReference type="GO" id="GO:0016020">
    <property type="term" value="C:membrane"/>
    <property type="evidence" value="ECO:0007669"/>
    <property type="project" value="UniProtKB-SubCell"/>
</dbReference>
<feature type="region of interest" description="Disordered" evidence="13">
    <location>
        <begin position="204"/>
        <end position="224"/>
    </location>
</feature>
<evidence type="ECO:0000256" key="9">
    <source>
        <dbReference type="ARBA" id="ARBA00023065"/>
    </source>
</evidence>
<organism evidence="15 16">
    <name type="scientific">Spirosoma arboris</name>
    <dbReference type="NCBI Taxonomy" id="2682092"/>
    <lineage>
        <taxon>Bacteria</taxon>
        <taxon>Pseudomonadati</taxon>
        <taxon>Bacteroidota</taxon>
        <taxon>Cytophagia</taxon>
        <taxon>Cytophagales</taxon>
        <taxon>Cytophagaceae</taxon>
        <taxon>Spirosoma</taxon>
    </lineage>
</organism>
<evidence type="ECO:0000256" key="8">
    <source>
        <dbReference type="ARBA" id="ARBA00022989"/>
    </source>
</evidence>
<protein>
    <submittedName>
        <fullName evidence="15">DUF1211 domain-containing protein</fullName>
    </submittedName>
</protein>
<evidence type="ECO:0000256" key="10">
    <source>
        <dbReference type="ARBA" id="ARBA00023136"/>
    </source>
</evidence>
<comment type="caution">
    <text evidence="15">The sequence shown here is derived from an EMBL/GenBank/DDBJ whole genome shotgun (WGS) entry which is preliminary data.</text>
</comment>
<keyword evidence="9" id="KW-0406">Ion transport</keyword>
<dbReference type="Pfam" id="PF06736">
    <property type="entry name" value="TMEM175"/>
    <property type="match status" value="1"/>
</dbReference>
<name>A0A7K1SPB7_9BACT</name>
<evidence type="ECO:0000256" key="14">
    <source>
        <dbReference type="SAM" id="Phobius"/>
    </source>
</evidence>
<dbReference type="RefSeq" id="WP_157590443.1">
    <property type="nucleotide sequence ID" value="NZ_WPIN01000025.1"/>
</dbReference>
<keyword evidence="4" id="KW-0633">Potassium transport</keyword>
<keyword evidence="10 14" id="KW-0472">Membrane</keyword>
<evidence type="ECO:0000256" key="11">
    <source>
        <dbReference type="ARBA" id="ARBA00023303"/>
    </source>
</evidence>
<feature type="compositionally biased region" description="Basic and acidic residues" evidence="13">
    <location>
        <begin position="208"/>
        <end position="224"/>
    </location>
</feature>
<dbReference type="InterPro" id="IPR010617">
    <property type="entry name" value="TMEM175-like"/>
</dbReference>
<dbReference type="PANTHER" id="PTHR31462:SF5">
    <property type="entry name" value="ENDOSOMAL_LYSOSOMAL PROTON CHANNEL TMEM175"/>
    <property type="match status" value="1"/>
</dbReference>
<dbReference type="GO" id="GO:0015252">
    <property type="term" value="F:proton channel activity"/>
    <property type="evidence" value="ECO:0007669"/>
    <property type="project" value="InterPro"/>
</dbReference>
<evidence type="ECO:0000256" key="13">
    <source>
        <dbReference type="SAM" id="MobiDB-lite"/>
    </source>
</evidence>
<proteinExistence type="inferred from homology"/>
<feature type="transmembrane region" description="Helical" evidence="14">
    <location>
        <begin position="88"/>
        <end position="108"/>
    </location>
</feature>
<evidence type="ECO:0000256" key="5">
    <source>
        <dbReference type="ARBA" id="ARBA00022692"/>
    </source>
</evidence>
<evidence type="ECO:0000256" key="4">
    <source>
        <dbReference type="ARBA" id="ARBA00022538"/>
    </source>
</evidence>
<keyword evidence="16" id="KW-1185">Reference proteome</keyword>
<sequence length="224" mass="25510">MSQSDNRNKGFKTNRVKALADGIFGIAMTLLVLDVKESAGQGQEFWEQFQPIAEKLFPYIVSFLILGIYWTGHQSQFYFIKYTTRMHLWLNVILLMFVALIPFSAALLSEKKLSQFSVLIYGSNVLAVLVAFYAQWWYATHNHRLIDPKLDKRLIADVKKRMLIQMVAFLVALAASYLSTRVSIILFLLAQLSYVFLTTQTPTGAPADVEKSVSRKQTENEKGD</sequence>
<keyword evidence="7" id="KW-0630">Potassium</keyword>
<evidence type="ECO:0000256" key="6">
    <source>
        <dbReference type="ARBA" id="ARBA00022826"/>
    </source>
</evidence>
<evidence type="ECO:0000313" key="16">
    <source>
        <dbReference type="Proteomes" id="UP000436006"/>
    </source>
</evidence>
<dbReference type="GO" id="GO:0005267">
    <property type="term" value="F:potassium channel activity"/>
    <property type="evidence" value="ECO:0007669"/>
    <property type="project" value="UniProtKB-KW"/>
</dbReference>
<keyword evidence="6" id="KW-0631">Potassium channel</keyword>
<reference evidence="15 16" key="1">
    <citation type="submission" date="2019-12" db="EMBL/GenBank/DDBJ databases">
        <title>Spirosoma sp. HMF4905 genome sequencing and assembly.</title>
        <authorList>
            <person name="Kang H."/>
            <person name="Cha I."/>
            <person name="Kim H."/>
            <person name="Joh K."/>
        </authorList>
    </citation>
    <scope>NUCLEOTIDE SEQUENCE [LARGE SCALE GENOMIC DNA]</scope>
    <source>
        <strain evidence="15 16">HMF4905</strain>
    </source>
</reference>
<keyword evidence="3" id="KW-0813">Transport</keyword>
<evidence type="ECO:0000256" key="7">
    <source>
        <dbReference type="ARBA" id="ARBA00022958"/>
    </source>
</evidence>
<evidence type="ECO:0000256" key="1">
    <source>
        <dbReference type="ARBA" id="ARBA00004141"/>
    </source>
</evidence>
<evidence type="ECO:0000256" key="2">
    <source>
        <dbReference type="ARBA" id="ARBA00006920"/>
    </source>
</evidence>
<evidence type="ECO:0000256" key="12">
    <source>
        <dbReference type="ARBA" id="ARBA00034430"/>
    </source>
</evidence>
<feature type="transmembrane region" description="Helical" evidence="14">
    <location>
        <begin position="162"/>
        <end position="190"/>
    </location>
</feature>
<feature type="transmembrane region" description="Helical" evidence="14">
    <location>
        <begin position="120"/>
        <end position="139"/>
    </location>
</feature>
<evidence type="ECO:0000313" key="15">
    <source>
        <dbReference type="EMBL" id="MVM35639.1"/>
    </source>
</evidence>
<comment type="catalytic activity">
    <reaction evidence="12">
        <text>K(+)(in) = K(+)(out)</text>
        <dbReference type="Rhea" id="RHEA:29463"/>
        <dbReference type="ChEBI" id="CHEBI:29103"/>
    </reaction>
</comment>
<dbReference type="Proteomes" id="UP000436006">
    <property type="component" value="Unassembled WGS sequence"/>
</dbReference>
<keyword evidence="8 14" id="KW-1133">Transmembrane helix</keyword>
<comment type="similarity">
    <text evidence="2">Belongs to the TMEM175 family.</text>
</comment>
<dbReference type="EMBL" id="WPIN01000025">
    <property type="protein sequence ID" value="MVM35639.1"/>
    <property type="molecule type" value="Genomic_DNA"/>
</dbReference>
<feature type="transmembrane region" description="Helical" evidence="14">
    <location>
        <begin position="56"/>
        <end position="72"/>
    </location>
</feature>